<evidence type="ECO:0000256" key="3">
    <source>
        <dbReference type="ARBA" id="ARBA00022692"/>
    </source>
</evidence>
<keyword evidence="7 8" id="KW-0407">Ion channel</keyword>
<feature type="transmembrane region" description="Helical" evidence="10">
    <location>
        <begin position="343"/>
        <end position="364"/>
    </location>
</feature>
<organism evidence="12 13">
    <name type="scientific">Mesorhabditis spiculigera</name>
    <dbReference type="NCBI Taxonomy" id="96644"/>
    <lineage>
        <taxon>Eukaryota</taxon>
        <taxon>Metazoa</taxon>
        <taxon>Ecdysozoa</taxon>
        <taxon>Nematoda</taxon>
        <taxon>Chromadorea</taxon>
        <taxon>Rhabditida</taxon>
        <taxon>Rhabditina</taxon>
        <taxon>Rhabditomorpha</taxon>
        <taxon>Rhabditoidea</taxon>
        <taxon>Rhabditidae</taxon>
        <taxon>Mesorhabditinae</taxon>
        <taxon>Mesorhabditis</taxon>
    </lineage>
</organism>
<dbReference type="GO" id="GO:0015271">
    <property type="term" value="F:outward rectifier potassium channel activity"/>
    <property type="evidence" value="ECO:0007669"/>
    <property type="project" value="TreeGrafter"/>
</dbReference>
<dbReference type="PRINTS" id="PR01333">
    <property type="entry name" value="2POREKCHANEL"/>
</dbReference>
<accession>A0AA36G3J9</accession>
<feature type="compositionally biased region" description="Acidic residues" evidence="9">
    <location>
        <begin position="552"/>
        <end position="567"/>
    </location>
</feature>
<protein>
    <recommendedName>
        <fullName evidence="11">Potassium channel domain-containing protein</fullName>
    </recommendedName>
</protein>
<keyword evidence="5 8" id="KW-0406">Ion transport</keyword>
<dbReference type="Pfam" id="PF07885">
    <property type="entry name" value="Ion_trans_2"/>
    <property type="match status" value="2"/>
</dbReference>
<comment type="caution">
    <text evidence="12">The sequence shown here is derived from an EMBL/GenBank/DDBJ whole genome shotgun (WGS) entry which is preliminary data.</text>
</comment>
<feature type="non-terminal residue" evidence="12">
    <location>
        <position position="1"/>
    </location>
</feature>
<feature type="region of interest" description="Disordered" evidence="9">
    <location>
        <begin position="279"/>
        <end position="300"/>
    </location>
</feature>
<dbReference type="InterPro" id="IPR003280">
    <property type="entry name" value="2pore_dom_K_chnl"/>
</dbReference>
<feature type="region of interest" description="Disordered" evidence="9">
    <location>
        <begin position="601"/>
        <end position="628"/>
    </location>
</feature>
<evidence type="ECO:0000256" key="9">
    <source>
        <dbReference type="SAM" id="MobiDB-lite"/>
    </source>
</evidence>
<feature type="compositionally biased region" description="Polar residues" evidence="9">
    <location>
        <begin position="38"/>
        <end position="51"/>
    </location>
</feature>
<sequence length="772" mass="86758">MPLLFGRGDATSSARPPGGLGSSLRSSTGSQDLLKVQTDGSNSRKQSTGTRSGVDPSRAVQQLKQKIAEIPKPPADWRQRLKAFYKRHNIKYLNPLVFIMIYMFVGAIFFLWLEGPSDSRRIANEYAHYRREKELLMRRFEEIVADRAIRNRPARRMSLTQAIDHFHKEINFSVKNETSWDLATAMYYAGTLFTTIGYGDVNCVTTAGRILTVIYSCIGIPLMLITLTDLGKFLYQGINGCVKSVDDAWAYLGIFRIFTGKKKNRVDIRVDEVEAAERGEAQSITSNHSEMGSTNSDREDDLDELLEEEEKMPRMSVKVALGITIGWIFFCSALFPMWEDWTYGESCYFMFISFSTIGLGDIAVAHRGKMVLCFVFVIVGLSLVSMTINVVQVAIEEMYMAFLMKLIMEYQEKMAAGGDPKGASMGMMRMWGNNKTAKLLMPLLGKEMKRTAMEKVEVEAQKKGIEIPPILKDVDLETGMPKILQIAEQTHSKKGEPDEDIPMPPELEAMVEKHQLEVAEQKSLAMTNSMASMGGLLGHDADTQTEILLTEDQSEQTEEIEVDDDATQTEGPATEKTPSTEREQQTDQVVGCVVETQTTVRHYTEAETSTPQIRTSENDSQTPRSQTNEQEIQTYIYEYAEAETSTAVETKNIRIQTPHPQIMDKTIQSDDLTEGKSSSPSKMASARKRIRRALRITTANQKGRRNTLDNAPAMTDWVEDEIAEEDEEGVEGEEDAGSVESLHWDPVDGLHAEKQLPVQKLKSLFERKTSLH</sequence>
<name>A0AA36G3J9_9BILA</name>
<gene>
    <name evidence="12" type="ORF">MSPICULIGERA_LOCUS12935</name>
</gene>
<dbReference type="GO" id="GO:0030322">
    <property type="term" value="P:stabilization of membrane potential"/>
    <property type="evidence" value="ECO:0007669"/>
    <property type="project" value="TreeGrafter"/>
</dbReference>
<keyword evidence="3 8" id="KW-0812">Transmembrane</keyword>
<evidence type="ECO:0000256" key="5">
    <source>
        <dbReference type="ARBA" id="ARBA00023065"/>
    </source>
</evidence>
<feature type="transmembrane region" description="Helical" evidence="10">
    <location>
        <begin position="319"/>
        <end position="337"/>
    </location>
</feature>
<feature type="compositionally biased region" description="Polar residues" evidence="9">
    <location>
        <begin position="282"/>
        <end position="295"/>
    </location>
</feature>
<proteinExistence type="inferred from homology"/>
<feature type="region of interest" description="Disordered" evidence="9">
    <location>
        <begin position="1"/>
        <end position="58"/>
    </location>
</feature>
<keyword evidence="4 10" id="KW-1133">Transmembrane helix</keyword>
<keyword evidence="13" id="KW-1185">Reference proteome</keyword>
<dbReference type="GO" id="GO:0005886">
    <property type="term" value="C:plasma membrane"/>
    <property type="evidence" value="ECO:0007669"/>
    <property type="project" value="TreeGrafter"/>
</dbReference>
<dbReference type="Gene3D" id="1.10.287.70">
    <property type="match status" value="1"/>
</dbReference>
<evidence type="ECO:0000256" key="1">
    <source>
        <dbReference type="ARBA" id="ARBA00004141"/>
    </source>
</evidence>
<comment type="similarity">
    <text evidence="8">Belongs to the two pore domain potassium channel (TC 1.A.1.8) family.</text>
</comment>
<evidence type="ECO:0000259" key="11">
    <source>
        <dbReference type="Pfam" id="PF07885"/>
    </source>
</evidence>
<keyword evidence="2 8" id="KW-0813">Transport</keyword>
<feature type="domain" description="Potassium channel" evidence="11">
    <location>
        <begin position="323"/>
        <end position="396"/>
    </location>
</feature>
<dbReference type="GO" id="GO:0022841">
    <property type="term" value="F:potassium ion leak channel activity"/>
    <property type="evidence" value="ECO:0007669"/>
    <property type="project" value="TreeGrafter"/>
</dbReference>
<comment type="subcellular location">
    <subcellularLocation>
        <location evidence="1">Membrane</location>
        <topology evidence="1">Multi-pass membrane protein</topology>
    </subcellularLocation>
</comment>
<keyword evidence="6 10" id="KW-0472">Membrane</keyword>
<evidence type="ECO:0000256" key="6">
    <source>
        <dbReference type="ARBA" id="ARBA00023136"/>
    </source>
</evidence>
<feature type="region of interest" description="Disordered" evidence="9">
    <location>
        <begin position="668"/>
        <end position="688"/>
    </location>
</feature>
<dbReference type="PANTHER" id="PTHR11003:SF312">
    <property type="entry name" value="POTASSIUM CHANNEL DOMAIN-CONTAINING PROTEIN"/>
    <property type="match status" value="1"/>
</dbReference>
<evidence type="ECO:0000313" key="12">
    <source>
        <dbReference type="EMBL" id="CAJ0574603.1"/>
    </source>
</evidence>
<reference evidence="12" key="1">
    <citation type="submission" date="2023-06" db="EMBL/GenBank/DDBJ databases">
        <authorList>
            <person name="Delattre M."/>
        </authorList>
    </citation>
    <scope>NUCLEOTIDE SEQUENCE</scope>
    <source>
        <strain evidence="12">AF72</strain>
    </source>
</reference>
<evidence type="ECO:0000256" key="2">
    <source>
        <dbReference type="ARBA" id="ARBA00022448"/>
    </source>
</evidence>
<feature type="region of interest" description="Disordered" evidence="9">
    <location>
        <begin position="551"/>
        <end position="588"/>
    </location>
</feature>
<feature type="domain" description="Potassium channel" evidence="11">
    <location>
        <begin position="177"/>
        <end position="235"/>
    </location>
</feature>
<dbReference type="Proteomes" id="UP001177023">
    <property type="component" value="Unassembled WGS sequence"/>
</dbReference>
<evidence type="ECO:0000256" key="4">
    <source>
        <dbReference type="ARBA" id="ARBA00022989"/>
    </source>
</evidence>
<dbReference type="InterPro" id="IPR013099">
    <property type="entry name" value="K_chnl_dom"/>
</dbReference>
<evidence type="ECO:0000256" key="8">
    <source>
        <dbReference type="RuleBase" id="RU003857"/>
    </source>
</evidence>
<dbReference type="PANTHER" id="PTHR11003">
    <property type="entry name" value="POTASSIUM CHANNEL, SUBFAMILY K"/>
    <property type="match status" value="1"/>
</dbReference>
<evidence type="ECO:0000313" key="13">
    <source>
        <dbReference type="Proteomes" id="UP001177023"/>
    </source>
</evidence>
<feature type="transmembrane region" description="Helical" evidence="10">
    <location>
        <begin position="371"/>
        <end position="395"/>
    </location>
</feature>
<dbReference type="SUPFAM" id="SSF81324">
    <property type="entry name" value="Voltage-gated potassium channels"/>
    <property type="match status" value="2"/>
</dbReference>
<dbReference type="EMBL" id="CATQJA010002631">
    <property type="protein sequence ID" value="CAJ0574603.1"/>
    <property type="molecule type" value="Genomic_DNA"/>
</dbReference>
<evidence type="ECO:0000256" key="7">
    <source>
        <dbReference type="ARBA" id="ARBA00023303"/>
    </source>
</evidence>
<dbReference type="AlphaFoldDB" id="A0AA36G3J9"/>
<evidence type="ECO:0000256" key="10">
    <source>
        <dbReference type="SAM" id="Phobius"/>
    </source>
</evidence>
<feature type="transmembrane region" description="Helical" evidence="10">
    <location>
        <begin position="207"/>
        <end position="227"/>
    </location>
</feature>
<feature type="transmembrane region" description="Helical" evidence="10">
    <location>
        <begin position="92"/>
        <end position="113"/>
    </location>
</feature>